<dbReference type="Pfam" id="PF13439">
    <property type="entry name" value="Glyco_transf_4"/>
    <property type="match status" value="1"/>
</dbReference>
<feature type="domain" description="Glycosyltransferase subfamily 4-like N-terminal" evidence="2">
    <location>
        <begin position="18"/>
        <end position="160"/>
    </location>
</feature>
<dbReference type="SUPFAM" id="SSF53756">
    <property type="entry name" value="UDP-Glycosyltransferase/glycogen phosphorylase"/>
    <property type="match status" value="1"/>
</dbReference>
<gene>
    <name evidence="3" type="ORF">SAMN02745166_04370</name>
</gene>
<dbReference type="Pfam" id="PF00534">
    <property type="entry name" value="Glycos_transf_1"/>
    <property type="match status" value="1"/>
</dbReference>
<name>A0A1T4YVP4_9BACT</name>
<keyword evidence="3" id="KW-0808">Transferase</keyword>
<keyword evidence="4" id="KW-1185">Reference proteome</keyword>
<evidence type="ECO:0000313" key="4">
    <source>
        <dbReference type="Proteomes" id="UP000190774"/>
    </source>
</evidence>
<evidence type="ECO:0000313" key="3">
    <source>
        <dbReference type="EMBL" id="SKB05917.1"/>
    </source>
</evidence>
<protein>
    <submittedName>
        <fullName evidence="3">Glycosyltransferase involved in cell wall bisynthesis</fullName>
    </submittedName>
</protein>
<dbReference type="PANTHER" id="PTHR12526:SF595">
    <property type="entry name" value="BLL5217 PROTEIN"/>
    <property type="match status" value="1"/>
</dbReference>
<dbReference type="STRING" id="48467.SAMN02745166_04370"/>
<feature type="domain" description="Glycosyl transferase family 1" evidence="1">
    <location>
        <begin position="165"/>
        <end position="307"/>
    </location>
</feature>
<proteinExistence type="predicted"/>
<dbReference type="OrthoDB" id="9795068at2"/>
<organism evidence="3 4">
    <name type="scientific">Prosthecobacter debontii</name>
    <dbReference type="NCBI Taxonomy" id="48467"/>
    <lineage>
        <taxon>Bacteria</taxon>
        <taxon>Pseudomonadati</taxon>
        <taxon>Verrucomicrobiota</taxon>
        <taxon>Verrucomicrobiia</taxon>
        <taxon>Verrucomicrobiales</taxon>
        <taxon>Verrucomicrobiaceae</taxon>
        <taxon>Prosthecobacter</taxon>
    </lineage>
</organism>
<dbReference type="Proteomes" id="UP000190774">
    <property type="component" value="Unassembled WGS sequence"/>
</dbReference>
<accession>A0A1T4YVP4</accession>
<reference evidence="4" key="1">
    <citation type="submission" date="2017-02" db="EMBL/GenBank/DDBJ databases">
        <authorList>
            <person name="Varghese N."/>
            <person name="Submissions S."/>
        </authorList>
    </citation>
    <scope>NUCLEOTIDE SEQUENCE [LARGE SCALE GENOMIC DNA]</scope>
    <source>
        <strain evidence="4">ATCC 700200</strain>
    </source>
</reference>
<dbReference type="CDD" id="cd03802">
    <property type="entry name" value="GT4_AviGT4-like"/>
    <property type="match status" value="1"/>
</dbReference>
<dbReference type="Gene3D" id="3.40.50.2000">
    <property type="entry name" value="Glycogen Phosphorylase B"/>
    <property type="match status" value="2"/>
</dbReference>
<dbReference type="GO" id="GO:0016757">
    <property type="term" value="F:glycosyltransferase activity"/>
    <property type="evidence" value="ECO:0007669"/>
    <property type="project" value="InterPro"/>
</dbReference>
<evidence type="ECO:0000259" key="2">
    <source>
        <dbReference type="Pfam" id="PF13439"/>
    </source>
</evidence>
<dbReference type="PANTHER" id="PTHR12526">
    <property type="entry name" value="GLYCOSYLTRANSFERASE"/>
    <property type="match status" value="1"/>
</dbReference>
<dbReference type="InterPro" id="IPR028098">
    <property type="entry name" value="Glyco_trans_4-like_N"/>
</dbReference>
<sequence>MRILVITDPVIPVPPIDYGGVERIAASLCQCLRDMGHVVDLIAGPGSQSFGGRLFIHHRPSTKRLSRAARKAWFQGISAAAVLKADCVINFGRLDYLHLILKLAKPLICCFQNPILASEVEWLVARRSRNLALVGISRAQVEDVRHLAEFSVIYNSTNTDLFEARSGIPEEGYFVFLGRLTANKGVDTAIRVAKKCGVRLKIAGNRPQEEDGLRYFNEEIKPHLGDVIEYVGEINDEQKKSLLGNARALLFPIRWPEPFGIVMVESLACGTPVIATRCASTPEVIDHGKTGFLAESEDEMVEAVQKIDSVDRLECRRQAEQRFSSKVMTEKYLDVIQKLVASHSA</sequence>
<dbReference type="InterPro" id="IPR001296">
    <property type="entry name" value="Glyco_trans_1"/>
</dbReference>
<dbReference type="EMBL" id="FUYE01000019">
    <property type="protein sequence ID" value="SKB05917.1"/>
    <property type="molecule type" value="Genomic_DNA"/>
</dbReference>
<evidence type="ECO:0000259" key="1">
    <source>
        <dbReference type="Pfam" id="PF00534"/>
    </source>
</evidence>
<dbReference type="AlphaFoldDB" id="A0A1T4YVP4"/>